<feature type="chain" id="PRO_5003058312" evidence="5">
    <location>
        <begin position="22"/>
        <end position="259"/>
    </location>
</feature>
<dbReference type="STRING" id="522772.Dacet_2380"/>
<dbReference type="InterPro" id="IPR039565">
    <property type="entry name" value="BamD-like"/>
</dbReference>
<dbReference type="Proteomes" id="UP000002012">
    <property type="component" value="Chromosome"/>
</dbReference>
<dbReference type="InterPro" id="IPR019734">
    <property type="entry name" value="TPR_rpt"/>
</dbReference>
<proteinExistence type="predicted"/>
<dbReference type="Gene3D" id="1.25.40.10">
    <property type="entry name" value="Tetratricopeptide repeat domain"/>
    <property type="match status" value="1"/>
</dbReference>
<dbReference type="PROSITE" id="PS50005">
    <property type="entry name" value="TPR"/>
    <property type="match status" value="1"/>
</dbReference>
<dbReference type="InterPro" id="IPR011990">
    <property type="entry name" value="TPR-like_helical_dom_sf"/>
</dbReference>
<dbReference type="SUPFAM" id="SSF48452">
    <property type="entry name" value="TPR-like"/>
    <property type="match status" value="2"/>
</dbReference>
<evidence type="ECO:0000256" key="4">
    <source>
        <dbReference type="PROSITE-ProRule" id="PRU00339"/>
    </source>
</evidence>
<keyword evidence="4" id="KW-0802">TPR repeat</keyword>
<feature type="domain" description="Outer membrane lipoprotein BamD-like" evidence="6">
    <location>
        <begin position="25"/>
        <end position="204"/>
    </location>
</feature>
<evidence type="ECO:0000259" key="6">
    <source>
        <dbReference type="Pfam" id="PF13525"/>
    </source>
</evidence>
<evidence type="ECO:0000313" key="8">
    <source>
        <dbReference type="Proteomes" id="UP000002012"/>
    </source>
</evidence>
<evidence type="ECO:0000256" key="3">
    <source>
        <dbReference type="ARBA" id="ARBA00023237"/>
    </source>
</evidence>
<evidence type="ECO:0000313" key="7">
    <source>
        <dbReference type="EMBL" id="ADD69142.1"/>
    </source>
</evidence>
<dbReference type="SMART" id="SM00028">
    <property type="entry name" value="TPR"/>
    <property type="match status" value="3"/>
</dbReference>
<name>D4H3P0_DENA2</name>
<keyword evidence="8" id="KW-1185">Reference proteome</keyword>
<dbReference type="NCBIfam" id="TIGR03302">
    <property type="entry name" value="OM_YfiO"/>
    <property type="match status" value="1"/>
</dbReference>
<dbReference type="OrthoDB" id="9781894at2"/>
<evidence type="ECO:0000256" key="1">
    <source>
        <dbReference type="ARBA" id="ARBA00022729"/>
    </source>
</evidence>
<accession>D4H3P0</accession>
<reference evidence="7 8" key="1">
    <citation type="journal article" date="2010" name="Stand. Genomic Sci.">
        <title>Complete genome sequence of Denitrovibrio acetiphilus type strain (N2460).</title>
        <authorList>
            <person name="Kiss H."/>
            <person name="Lang E."/>
            <person name="Lapidus A."/>
            <person name="Copeland A."/>
            <person name="Nolan M."/>
            <person name="Glavina Del Rio T."/>
            <person name="Chen F."/>
            <person name="Lucas S."/>
            <person name="Tice H."/>
            <person name="Cheng J.F."/>
            <person name="Han C."/>
            <person name="Goodwin L."/>
            <person name="Pitluck S."/>
            <person name="Liolios K."/>
            <person name="Pati A."/>
            <person name="Ivanova N."/>
            <person name="Mavromatis K."/>
            <person name="Chen A."/>
            <person name="Palaniappan K."/>
            <person name="Land M."/>
            <person name="Hauser L."/>
            <person name="Chang Y.J."/>
            <person name="Jeffries C.D."/>
            <person name="Detter J.C."/>
            <person name="Brettin T."/>
            <person name="Spring S."/>
            <person name="Rohde M."/>
            <person name="Goker M."/>
            <person name="Woyke T."/>
            <person name="Bristow J."/>
            <person name="Eisen J.A."/>
            <person name="Markowitz V."/>
            <person name="Hugenholtz P."/>
            <person name="Kyrpides N.C."/>
            <person name="Klenk H.P."/>
        </authorList>
    </citation>
    <scope>NUCLEOTIDE SEQUENCE [LARGE SCALE GENOMIC DNA]</scope>
    <source>
        <strain evidence="8">DSM 12809 / NBRC 114555 / N2460</strain>
    </source>
</reference>
<feature type="signal peptide" evidence="5">
    <location>
        <begin position="1"/>
        <end position="21"/>
    </location>
</feature>
<keyword evidence="1 5" id="KW-0732">Signal</keyword>
<dbReference type="PROSITE" id="PS51257">
    <property type="entry name" value="PROKAR_LIPOPROTEIN"/>
    <property type="match status" value="1"/>
</dbReference>
<dbReference type="EMBL" id="CP001968">
    <property type="protein sequence ID" value="ADD69142.1"/>
    <property type="molecule type" value="Genomic_DNA"/>
</dbReference>
<dbReference type="eggNOG" id="COG4105">
    <property type="taxonomic scope" value="Bacteria"/>
</dbReference>
<keyword evidence="2" id="KW-0472">Membrane</keyword>
<feature type="repeat" description="TPR" evidence="4">
    <location>
        <begin position="28"/>
        <end position="61"/>
    </location>
</feature>
<gene>
    <name evidence="7" type="ordered locus">Dacet_2380</name>
</gene>
<evidence type="ECO:0000256" key="2">
    <source>
        <dbReference type="ARBA" id="ARBA00023136"/>
    </source>
</evidence>
<dbReference type="KEGG" id="dap:Dacet_2380"/>
<dbReference type="AlphaFoldDB" id="D4H3P0"/>
<sequence length="259" mass="29789" precursor="true">MRKTVLLIMICVLTFAGCAKKAPNQMTAEESMKTGMTYFKKGNYEKAVTYFENTLMEAETPEMAAKAQLFLADSYFLDKKYVEAIPAYELFLEIYGETEDANTAMLRLGLSHYAQIDTIDRDMSAAEGALNAFTKLRDKSPAFAREFELNKKIVELRSMLAERELYVAKFYFRIKEPDSAEGRLKYLISNYSDTASYDEALYMYANWLADKKGREAEAVKYYRKLIDERPNSKYVVDVVRELTSLLANITTQMEEKGEK</sequence>
<evidence type="ECO:0000256" key="5">
    <source>
        <dbReference type="SAM" id="SignalP"/>
    </source>
</evidence>
<dbReference type="InterPro" id="IPR017689">
    <property type="entry name" value="BamD"/>
</dbReference>
<dbReference type="RefSeq" id="WP_013011644.1">
    <property type="nucleotide sequence ID" value="NC_013943.1"/>
</dbReference>
<keyword evidence="7" id="KW-0449">Lipoprotein</keyword>
<protein>
    <submittedName>
        <fullName evidence="7">Outer membrane assembly lipoprotein YfiO</fullName>
    </submittedName>
</protein>
<organism evidence="7 8">
    <name type="scientific">Denitrovibrio acetiphilus (strain DSM 12809 / NBRC 114555 / N2460)</name>
    <dbReference type="NCBI Taxonomy" id="522772"/>
    <lineage>
        <taxon>Bacteria</taxon>
        <taxon>Pseudomonadati</taxon>
        <taxon>Deferribacterota</taxon>
        <taxon>Deferribacteres</taxon>
        <taxon>Deferribacterales</taxon>
        <taxon>Geovibrionaceae</taxon>
        <taxon>Denitrovibrio</taxon>
    </lineage>
</organism>
<keyword evidence="3" id="KW-0998">Cell outer membrane</keyword>
<dbReference type="Pfam" id="PF13525">
    <property type="entry name" value="YfiO"/>
    <property type="match status" value="1"/>
</dbReference>
<dbReference type="HOGENOM" id="CLU_065982_2_1_0"/>
<dbReference type="InParanoid" id="D4H3P0"/>
<dbReference type="PaxDb" id="522772-Dacet_2380"/>